<name>A0ABP4RPM9_9ACTN</name>
<comment type="caution">
    <text evidence="2">The sequence shown here is derived from an EMBL/GenBank/DDBJ whole genome shotgun (WGS) entry which is preliminary data.</text>
</comment>
<accession>A0ABP4RPM9</accession>
<sequence>MAFATASDRIVVADRSKANEVAGSPGSAGDPGTAMDSDPIAALVSDRNSSLGSGSWPLGVAAAAAIGTDSSPTVAAVSSAANL</sequence>
<dbReference type="EMBL" id="BAAANY010000001">
    <property type="protein sequence ID" value="GAA1658424.1"/>
    <property type="molecule type" value="Genomic_DNA"/>
</dbReference>
<protein>
    <submittedName>
        <fullName evidence="2">Uncharacterized protein</fullName>
    </submittedName>
</protein>
<keyword evidence="3" id="KW-1185">Reference proteome</keyword>
<evidence type="ECO:0000313" key="2">
    <source>
        <dbReference type="EMBL" id="GAA1658424.1"/>
    </source>
</evidence>
<evidence type="ECO:0000256" key="1">
    <source>
        <dbReference type="SAM" id="MobiDB-lite"/>
    </source>
</evidence>
<gene>
    <name evidence="2" type="ORF">GCM10009765_04810</name>
</gene>
<evidence type="ECO:0000313" key="3">
    <source>
        <dbReference type="Proteomes" id="UP001500618"/>
    </source>
</evidence>
<feature type="region of interest" description="Disordered" evidence="1">
    <location>
        <begin position="17"/>
        <end position="38"/>
    </location>
</feature>
<proteinExistence type="predicted"/>
<dbReference type="Proteomes" id="UP001500618">
    <property type="component" value="Unassembled WGS sequence"/>
</dbReference>
<reference evidence="3" key="1">
    <citation type="journal article" date="2019" name="Int. J. Syst. Evol. Microbiol.">
        <title>The Global Catalogue of Microorganisms (GCM) 10K type strain sequencing project: providing services to taxonomists for standard genome sequencing and annotation.</title>
        <authorList>
            <consortium name="The Broad Institute Genomics Platform"/>
            <consortium name="The Broad Institute Genome Sequencing Center for Infectious Disease"/>
            <person name="Wu L."/>
            <person name="Ma J."/>
        </authorList>
    </citation>
    <scope>NUCLEOTIDE SEQUENCE [LARGE SCALE GENOMIC DNA]</scope>
    <source>
        <strain evidence="3">JCM 14718</strain>
    </source>
</reference>
<organism evidence="2 3">
    <name type="scientific">Fodinicola feengrottensis</name>
    <dbReference type="NCBI Taxonomy" id="435914"/>
    <lineage>
        <taxon>Bacteria</taxon>
        <taxon>Bacillati</taxon>
        <taxon>Actinomycetota</taxon>
        <taxon>Actinomycetes</taxon>
        <taxon>Mycobacteriales</taxon>
        <taxon>Fodinicola</taxon>
    </lineage>
</organism>
<dbReference type="RefSeq" id="WP_163568135.1">
    <property type="nucleotide sequence ID" value="NZ_WOTO01000010.1"/>
</dbReference>